<reference evidence="7 8" key="1">
    <citation type="submission" date="2024-11" db="EMBL/GenBank/DDBJ databases">
        <title>A near-complete genome assembly of Cinchona calisaya.</title>
        <authorList>
            <person name="Lian D.C."/>
            <person name="Zhao X.W."/>
            <person name="Wei L."/>
        </authorList>
    </citation>
    <scope>NUCLEOTIDE SEQUENCE [LARGE SCALE GENOMIC DNA]</scope>
    <source>
        <tissue evidence="7">Nenye</tissue>
    </source>
</reference>
<keyword evidence="8" id="KW-1185">Reference proteome</keyword>
<dbReference type="InterPro" id="IPR032861">
    <property type="entry name" value="TAXi_N"/>
</dbReference>
<evidence type="ECO:0000313" key="8">
    <source>
        <dbReference type="Proteomes" id="UP001630127"/>
    </source>
</evidence>
<evidence type="ECO:0000256" key="2">
    <source>
        <dbReference type="ARBA" id="ARBA00007447"/>
    </source>
</evidence>
<evidence type="ECO:0000256" key="4">
    <source>
        <dbReference type="ARBA" id="ARBA00022729"/>
    </source>
</evidence>
<accession>A0ABD3AZ55</accession>
<evidence type="ECO:0000256" key="3">
    <source>
        <dbReference type="ARBA" id="ARBA00022525"/>
    </source>
</evidence>
<organism evidence="7 8">
    <name type="scientific">Cinchona calisaya</name>
    <dbReference type="NCBI Taxonomy" id="153742"/>
    <lineage>
        <taxon>Eukaryota</taxon>
        <taxon>Viridiplantae</taxon>
        <taxon>Streptophyta</taxon>
        <taxon>Embryophyta</taxon>
        <taxon>Tracheophyta</taxon>
        <taxon>Spermatophyta</taxon>
        <taxon>Magnoliopsida</taxon>
        <taxon>eudicotyledons</taxon>
        <taxon>Gunneridae</taxon>
        <taxon>Pentapetalae</taxon>
        <taxon>asterids</taxon>
        <taxon>lamiids</taxon>
        <taxon>Gentianales</taxon>
        <taxon>Rubiaceae</taxon>
        <taxon>Cinchonoideae</taxon>
        <taxon>Cinchoneae</taxon>
        <taxon>Cinchona</taxon>
    </lineage>
</organism>
<evidence type="ECO:0000259" key="6">
    <source>
        <dbReference type="PROSITE" id="PS51767"/>
    </source>
</evidence>
<protein>
    <recommendedName>
        <fullName evidence="6">Peptidase A1 domain-containing protein</fullName>
    </recommendedName>
</protein>
<feature type="chain" id="PRO_5044769584" description="Peptidase A1 domain-containing protein" evidence="5">
    <location>
        <begin position="25"/>
        <end position="435"/>
    </location>
</feature>
<dbReference type="FunFam" id="2.40.70.10:FF:000041">
    <property type="entry name" value="Basic 7S globulin"/>
    <property type="match status" value="1"/>
</dbReference>
<dbReference type="InterPro" id="IPR033121">
    <property type="entry name" value="PEPTIDASE_A1"/>
</dbReference>
<gene>
    <name evidence="7" type="ORF">ACH5RR_004937</name>
</gene>
<dbReference type="InterPro" id="IPR033868">
    <property type="entry name" value="Xylanase_inhibitor_I-like"/>
</dbReference>
<dbReference type="PROSITE" id="PS51767">
    <property type="entry name" value="PEPTIDASE_A1"/>
    <property type="match status" value="1"/>
</dbReference>
<dbReference type="Proteomes" id="UP001630127">
    <property type="component" value="Unassembled WGS sequence"/>
</dbReference>
<dbReference type="Pfam" id="PF14543">
    <property type="entry name" value="TAXi_N"/>
    <property type="match status" value="1"/>
</dbReference>
<dbReference type="CDD" id="cd05489">
    <property type="entry name" value="xylanase_inhibitor_I_like"/>
    <property type="match status" value="1"/>
</dbReference>
<proteinExistence type="inferred from homology"/>
<dbReference type="AlphaFoldDB" id="A0ABD3AZ55"/>
<name>A0ABD3AZ55_9GENT</name>
<dbReference type="InterPro" id="IPR021109">
    <property type="entry name" value="Peptidase_aspartic_dom_sf"/>
</dbReference>
<keyword evidence="4 5" id="KW-0732">Signal</keyword>
<dbReference type="PANTHER" id="PTHR47965">
    <property type="entry name" value="ASPARTYL PROTEASE-RELATED"/>
    <property type="match status" value="1"/>
</dbReference>
<comment type="subcellular location">
    <subcellularLocation>
        <location evidence="1">Secreted</location>
        <location evidence="1">Extracellular space</location>
    </subcellularLocation>
</comment>
<feature type="domain" description="Peptidase A1" evidence="6">
    <location>
        <begin position="41"/>
        <end position="415"/>
    </location>
</feature>
<dbReference type="PANTHER" id="PTHR47965:SF22">
    <property type="entry name" value="EUKARYOTIC ASPARTYL PROTEASE FAMILY PROTEIN"/>
    <property type="match status" value="1"/>
</dbReference>
<dbReference type="GO" id="GO:0005576">
    <property type="term" value="C:extracellular region"/>
    <property type="evidence" value="ECO:0007669"/>
    <property type="project" value="UniProtKB-SubCell"/>
</dbReference>
<comment type="caution">
    <text evidence="7">The sequence shown here is derived from an EMBL/GenBank/DDBJ whole genome shotgun (WGS) entry which is preliminary data.</text>
</comment>
<sequence length="435" mass="47274">MALHYGSSSAFLLLLLFISSRCAAKTSLILPVTKDSSTLQYTTHVYQRTPLVPVKLTVDLGGNSLLLDCEEGYVSSSYKSVNCKSAHCVLAKPTSCGDGCYTHTLWYCNKKACFTSQYNLLNQTSLLSYTFAEAAEDVLSIPIRSGSTGGETAVSVPRFVFNCVPTWFIGNAVARGVKGMAGLGRSYIALPTQLAQAFSFPRKFALCLSSSTKEASGVIVFGDYRVDRSKLSLIYTPILTNPRSSKYIGQRESSEYFIGVKSIRVNGKKVPLNTTLLSFDDEGNGGTRISTVNPYTILESSIYEAVKEAFVRELPASVTGVTPPPGAPFGVCFRGIHSSSREVPSIDLVFPRKNVYWRIHGANSMVQVGKDVTCLGFVDGRNLPLLPASSVVIGGHQIEDNLLEFDLQRSRVGFSSSLSLHQTTCAHFHSMSSRV</sequence>
<dbReference type="InterPro" id="IPR032799">
    <property type="entry name" value="TAXi_C"/>
</dbReference>
<evidence type="ECO:0000313" key="7">
    <source>
        <dbReference type="EMBL" id="KAL3536476.1"/>
    </source>
</evidence>
<dbReference type="FunFam" id="2.40.70.10:FF:000045">
    <property type="entry name" value="Basic 7S globulin"/>
    <property type="match status" value="1"/>
</dbReference>
<keyword evidence="3" id="KW-0964">Secreted</keyword>
<comment type="similarity">
    <text evidence="2">Belongs to the peptidase A1 family.</text>
</comment>
<dbReference type="InterPro" id="IPR001461">
    <property type="entry name" value="Aspartic_peptidase_A1"/>
</dbReference>
<feature type="signal peptide" evidence="5">
    <location>
        <begin position="1"/>
        <end position="24"/>
    </location>
</feature>
<evidence type="ECO:0000256" key="5">
    <source>
        <dbReference type="SAM" id="SignalP"/>
    </source>
</evidence>
<dbReference type="EMBL" id="JBJUIK010000002">
    <property type="protein sequence ID" value="KAL3536476.1"/>
    <property type="molecule type" value="Genomic_DNA"/>
</dbReference>
<dbReference type="Pfam" id="PF14541">
    <property type="entry name" value="TAXi_C"/>
    <property type="match status" value="1"/>
</dbReference>
<evidence type="ECO:0000256" key="1">
    <source>
        <dbReference type="ARBA" id="ARBA00004239"/>
    </source>
</evidence>
<dbReference type="Gene3D" id="2.40.70.10">
    <property type="entry name" value="Acid Proteases"/>
    <property type="match status" value="2"/>
</dbReference>
<dbReference type="SUPFAM" id="SSF50630">
    <property type="entry name" value="Acid proteases"/>
    <property type="match status" value="1"/>
</dbReference>